<dbReference type="PANTHER" id="PTHR24300">
    <property type="entry name" value="CYTOCHROME P450 508A4-RELATED"/>
    <property type="match status" value="1"/>
</dbReference>
<dbReference type="InterPro" id="IPR050182">
    <property type="entry name" value="Cytochrome_P450_fam2"/>
</dbReference>
<dbReference type="InterPro" id="IPR002401">
    <property type="entry name" value="Cyt_P450_E_grp-I"/>
</dbReference>
<evidence type="ECO:0000256" key="2">
    <source>
        <dbReference type="ARBA" id="ARBA00022723"/>
    </source>
</evidence>
<evidence type="ECO:0000256" key="4">
    <source>
        <dbReference type="ARBA" id="ARBA00023033"/>
    </source>
</evidence>
<reference evidence="7" key="1">
    <citation type="submission" date="2025-08" db="UniProtKB">
        <authorList>
            <consortium name="RefSeq"/>
        </authorList>
    </citation>
    <scope>IDENTIFICATION</scope>
</reference>
<dbReference type="PRINTS" id="PR00463">
    <property type="entry name" value="EP450I"/>
</dbReference>
<dbReference type="InterPro" id="IPR036396">
    <property type="entry name" value="Cyt_P450_sf"/>
</dbReference>
<dbReference type="GeneID" id="106819958"/>
<evidence type="ECO:0000313" key="7">
    <source>
        <dbReference type="RefSeq" id="XP_014680009.1"/>
    </source>
</evidence>
<gene>
    <name evidence="7" type="primary">LOC106819958</name>
</gene>
<evidence type="ECO:0000256" key="3">
    <source>
        <dbReference type="ARBA" id="ARBA00023004"/>
    </source>
</evidence>
<keyword evidence="3" id="KW-0408">Iron</keyword>
<dbReference type="InterPro" id="IPR001128">
    <property type="entry name" value="Cyt_P450"/>
</dbReference>
<feature type="chain" id="PRO_5045625212" evidence="5">
    <location>
        <begin position="32"/>
        <end position="237"/>
    </location>
</feature>
<feature type="non-terminal residue" evidence="7">
    <location>
        <position position="237"/>
    </location>
</feature>
<keyword evidence="2" id="KW-0479">Metal-binding</keyword>
<comment type="similarity">
    <text evidence="1">Belongs to the cytochrome P450 family.</text>
</comment>
<feature type="signal peptide" evidence="5">
    <location>
        <begin position="1"/>
        <end position="31"/>
    </location>
</feature>
<accession>A0ABM1F6D8</accession>
<dbReference type="Gene3D" id="1.10.630.10">
    <property type="entry name" value="Cytochrome P450"/>
    <property type="match status" value="1"/>
</dbReference>
<dbReference type="PRINTS" id="PR00385">
    <property type="entry name" value="P450"/>
</dbReference>
<keyword evidence="4" id="KW-0503">Monooxygenase</keyword>
<keyword evidence="6" id="KW-1185">Reference proteome</keyword>
<organism evidence="6 7">
    <name type="scientific">Priapulus caudatus</name>
    <name type="common">Priapulid worm</name>
    <dbReference type="NCBI Taxonomy" id="37621"/>
    <lineage>
        <taxon>Eukaryota</taxon>
        <taxon>Metazoa</taxon>
        <taxon>Ecdysozoa</taxon>
        <taxon>Scalidophora</taxon>
        <taxon>Priapulida</taxon>
        <taxon>Priapulimorpha</taxon>
        <taxon>Priapulimorphida</taxon>
        <taxon>Priapulidae</taxon>
        <taxon>Priapulus</taxon>
    </lineage>
</organism>
<dbReference type="Pfam" id="PF00067">
    <property type="entry name" value="p450"/>
    <property type="match status" value="1"/>
</dbReference>
<keyword evidence="4" id="KW-0560">Oxidoreductase</keyword>
<dbReference type="Proteomes" id="UP000695022">
    <property type="component" value="Unplaced"/>
</dbReference>
<protein>
    <submittedName>
        <fullName evidence="7">Cytochrome P450 2H1-like</fullName>
    </submittedName>
</protein>
<keyword evidence="5" id="KW-0732">Signal</keyword>
<dbReference type="SUPFAM" id="SSF48264">
    <property type="entry name" value="Cytochrome P450"/>
    <property type="match status" value="1"/>
</dbReference>
<dbReference type="PANTHER" id="PTHR24300:SF397">
    <property type="entry name" value="CYTOCHROME P450 2U1"/>
    <property type="match status" value="1"/>
</dbReference>
<sequence length="237" mass="26672">MHVCLRCATATSEFVLASLCVLQNLLSNCVANVIASIVFGKRYEHADPAFVQLVKDINIITVALRPESALHTFPFLRHLPAMKRSVRQLEEAVRSVASEIQRNVAKHERLHQVASQSAPADFIDAYLQKAEQQTYRGYTDSTFTELQLLRTVADLFWAGYDTVTATLRWGLLFMLKNPDVMRRVHAEIDDVIGRGRLPCMADQDDMPYTEATIAEIQRVADIVPLVPHEVLQDILLG</sequence>
<evidence type="ECO:0000313" key="6">
    <source>
        <dbReference type="Proteomes" id="UP000695022"/>
    </source>
</evidence>
<dbReference type="RefSeq" id="XP_014680009.1">
    <property type="nucleotide sequence ID" value="XM_014824523.1"/>
</dbReference>
<name>A0ABM1F6D8_PRICU</name>
<evidence type="ECO:0000256" key="5">
    <source>
        <dbReference type="SAM" id="SignalP"/>
    </source>
</evidence>
<proteinExistence type="inferred from homology"/>
<evidence type="ECO:0000256" key="1">
    <source>
        <dbReference type="ARBA" id="ARBA00010617"/>
    </source>
</evidence>